<dbReference type="PANTHER" id="PTHR38831:SF1">
    <property type="entry name" value="TYPE II SECRETION SYSTEM PROTEIN K-RELATED"/>
    <property type="match status" value="1"/>
</dbReference>
<dbReference type="EMBL" id="CP011971">
    <property type="protein sequence ID" value="AMN46982.1"/>
    <property type="molecule type" value="Genomic_DNA"/>
</dbReference>
<evidence type="ECO:0000256" key="8">
    <source>
        <dbReference type="ARBA" id="ARBA00022989"/>
    </source>
</evidence>
<keyword evidence="8" id="KW-1133">Transmembrane helix</keyword>
<evidence type="ECO:0000256" key="7">
    <source>
        <dbReference type="ARBA" id="ARBA00022927"/>
    </source>
</evidence>
<evidence type="ECO:0000256" key="5">
    <source>
        <dbReference type="ARBA" id="ARBA00022519"/>
    </source>
</evidence>
<dbReference type="InterPro" id="IPR005628">
    <property type="entry name" value="GspK"/>
</dbReference>
<evidence type="ECO:0000259" key="11">
    <source>
        <dbReference type="Pfam" id="PF21687"/>
    </source>
</evidence>
<evidence type="ECO:0000313" key="13">
    <source>
        <dbReference type="Proteomes" id="UP000070250"/>
    </source>
</evidence>
<dbReference type="RefSeq" id="WP_066920108.1">
    <property type="nucleotide sequence ID" value="NZ_CP011971.1"/>
</dbReference>
<dbReference type="InterPro" id="IPR045584">
    <property type="entry name" value="Pilin-like"/>
</dbReference>
<keyword evidence="5 10" id="KW-0997">Cell inner membrane</keyword>
<dbReference type="GO" id="GO:0005886">
    <property type="term" value="C:plasma membrane"/>
    <property type="evidence" value="ECO:0007669"/>
    <property type="project" value="UniProtKB-SubCell"/>
</dbReference>
<dbReference type="AlphaFoldDB" id="A0A127F991"/>
<dbReference type="NCBIfam" id="NF037980">
    <property type="entry name" value="T2SS_GspK"/>
    <property type="match status" value="1"/>
</dbReference>
<evidence type="ECO:0000256" key="9">
    <source>
        <dbReference type="ARBA" id="ARBA00023136"/>
    </source>
</evidence>
<dbReference type="KEGG" id="sdf:ACG33_07705"/>
<dbReference type="STRING" id="465721.ACG33_07705"/>
<dbReference type="PIRSF" id="PIRSF002786">
    <property type="entry name" value="XcpX"/>
    <property type="match status" value="1"/>
</dbReference>
<gene>
    <name evidence="12" type="ORF">ACG33_07705</name>
</gene>
<sequence>MRRSRQRGVALITAVLIVALATILAVSVGFKGYLDQRRTATAFALDQGLQIALGGEAWAADVLKRDGQRSKTDDFTEEWATPIPPIPIEDGEFQGQLEDMQGRFNLNNLVTLQDGTLRVDTAALERFSRLLELLDLEEKWAAIIADWIDSDIEEGFPAGAEDSAYTGLTPPYRTANMPITRVSELLAIAGFGPERYRRLEPFVTALPVGTRINLCTASPEVLDALIDGQTEYTLARENTAEMRKQRCFPDRRDFQQRLSGLNARQKETLEASIDEKSAWFRATLWVTIGTTRYTLYSLLYRNEGTNLVRPILRSAGTP</sequence>
<dbReference type="GO" id="GO:0009306">
    <property type="term" value="P:protein secretion"/>
    <property type="evidence" value="ECO:0007669"/>
    <property type="project" value="InterPro"/>
</dbReference>
<protein>
    <recommendedName>
        <fullName evidence="10">Type II secretion system protein K</fullName>
    </recommendedName>
</protein>
<evidence type="ECO:0000256" key="2">
    <source>
        <dbReference type="ARBA" id="ARBA00007246"/>
    </source>
</evidence>
<keyword evidence="3 10" id="KW-0813">Transport</keyword>
<reference evidence="12 13" key="1">
    <citation type="submission" date="2015-06" db="EMBL/GenBank/DDBJ databases">
        <title>A Comprehensive Approach to Explore the Metabolic and Phylogenetic Diversity of Bacterial Steroid Degradation in the Environment: Testosterone as an Example.</title>
        <authorList>
            <person name="Yang F.-C."/>
            <person name="Chen Y.-L."/>
            <person name="Yu C.-P."/>
            <person name="Tang S.-L."/>
            <person name="Wang P.-H."/>
            <person name="Ismail W."/>
            <person name="Wang C.-H."/>
            <person name="Yang C.-Y."/>
            <person name="Chiang Y.-R."/>
        </authorList>
    </citation>
    <scope>NUCLEOTIDE SEQUENCE [LARGE SCALE GENOMIC DNA]</scope>
    <source>
        <strain evidence="12 13">DSM 18526</strain>
    </source>
</reference>
<dbReference type="PANTHER" id="PTHR38831">
    <property type="entry name" value="TYPE II SECRETION SYSTEM PROTEIN K"/>
    <property type="match status" value="1"/>
</dbReference>
<evidence type="ECO:0000313" key="12">
    <source>
        <dbReference type="EMBL" id="AMN46982.1"/>
    </source>
</evidence>
<dbReference type="Pfam" id="PF21687">
    <property type="entry name" value="T2SSK_1st"/>
    <property type="match status" value="1"/>
</dbReference>
<evidence type="ECO:0000256" key="1">
    <source>
        <dbReference type="ARBA" id="ARBA00004533"/>
    </source>
</evidence>
<comment type="similarity">
    <text evidence="2 10">Belongs to the GSP K family.</text>
</comment>
<dbReference type="InterPro" id="IPR038072">
    <property type="entry name" value="GspK_central_sf"/>
</dbReference>
<keyword evidence="4 10" id="KW-1003">Cell membrane</keyword>
<comment type="subcellular location">
    <subcellularLocation>
        <location evidence="1 10">Cell inner membrane</location>
    </subcellularLocation>
</comment>
<dbReference type="SUPFAM" id="SSF54523">
    <property type="entry name" value="Pili subunits"/>
    <property type="match status" value="1"/>
</dbReference>
<keyword evidence="9 10" id="KW-0472">Membrane</keyword>
<dbReference type="PATRIC" id="fig|465721.4.peg.1637"/>
<feature type="domain" description="T2SS protein K first SAM-like" evidence="11">
    <location>
        <begin position="102"/>
        <end position="207"/>
    </location>
</feature>
<keyword evidence="6" id="KW-0812">Transmembrane</keyword>
<dbReference type="Gene3D" id="3.30.1300.30">
    <property type="entry name" value="GSPII I/J protein-like"/>
    <property type="match status" value="1"/>
</dbReference>
<dbReference type="SUPFAM" id="SSF158544">
    <property type="entry name" value="GspK insert domain-like"/>
    <property type="match status" value="1"/>
</dbReference>
<dbReference type="Gene3D" id="1.10.40.60">
    <property type="entry name" value="EpsJ-like"/>
    <property type="match status" value="2"/>
</dbReference>
<dbReference type="InterPro" id="IPR049031">
    <property type="entry name" value="T2SSK_SAM-like_1st"/>
</dbReference>
<dbReference type="Proteomes" id="UP000070250">
    <property type="component" value="Chromosome"/>
</dbReference>
<keyword evidence="13" id="KW-1185">Reference proteome</keyword>
<organism evidence="12 13">
    <name type="scientific">Steroidobacter denitrificans</name>
    <dbReference type="NCBI Taxonomy" id="465721"/>
    <lineage>
        <taxon>Bacteria</taxon>
        <taxon>Pseudomonadati</taxon>
        <taxon>Pseudomonadota</taxon>
        <taxon>Gammaproteobacteria</taxon>
        <taxon>Steroidobacterales</taxon>
        <taxon>Steroidobacteraceae</taxon>
        <taxon>Steroidobacter</taxon>
    </lineage>
</organism>
<evidence type="ECO:0000256" key="10">
    <source>
        <dbReference type="PIRNR" id="PIRNR002786"/>
    </source>
</evidence>
<evidence type="ECO:0000256" key="6">
    <source>
        <dbReference type="ARBA" id="ARBA00022692"/>
    </source>
</evidence>
<evidence type="ECO:0000256" key="3">
    <source>
        <dbReference type="ARBA" id="ARBA00022448"/>
    </source>
</evidence>
<keyword evidence="7" id="KW-0653">Protein transport</keyword>
<evidence type="ECO:0000256" key="4">
    <source>
        <dbReference type="ARBA" id="ARBA00022475"/>
    </source>
</evidence>
<accession>A0A127F991</accession>
<proteinExistence type="inferred from homology"/>
<name>A0A127F991_STEDE</name>